<name>A0ABC8XGL8_9POAL</name>
<protein>
    <submittedName>
        <fullName evidence="4">Uncharacterized protein</fullName>
    </submittedName>
</protein>
<dbReference type="EMBL" id="OZ075124">
    <property type="protein sequence ID" value="CAL4926087.1"/>
    <property type="molecule type" value="Genomic_DNA"/>
</dbReference>
<proteinExistence type="predicted"/>
<keyword evidence="5" id="KW-1185">Reference proteome</keyword>
<dbReference type="AlphaFoldDB" id="A0ABC8XGL8"/>
<dbReference type="Proteomes" id="UP001497457">
    <property type="component" value="Chromosome 14rd"/>
</dbReference>
<feature type="chain" id="PRO_5044748639" evidence="3">
    <location>
        <begin position="26"/>
        <end position="217"/>
    </location>
</feature>
<organism evidence="4 5">
    <name type="scientific">Urochloa decumbens</name>
    <dbReference type="NCBI Taxonomy" id="240449"/>
    <lineage>
        <taxon>Eukaryota</taxon>
        <taxon>Viridiplantae</taxon>
        <taxon>Streptophyta</taxon>
        <taxon>Embryophyta</taxon>
        <taxon>Tracheophyta</taxon>
        <taxon>Spermatophyta</taxon>
        <taxon>Magnoliopsida</taxon>
        <taxon>Liliopsida</taxon>
        <taxon>Poales</taxon>
        <taxon>Poaceae</taxon>
        <taxon>PACMAD clade</taxon>
        <taxon>Panicoideae</taxon>
        <taxon>Panicodae</taxon>
        <taxon>Paniceae</taxon>
        <taxon>Melinidinae</taxon>
        <taxon>Urochloa</taxon>
    </lineage>
</organism>
<evidence type="ECO:0000256" key="1">
    <source>
        <dbReference type="SAM" id="Coils"/>
    </source>
</evidence>
<sequence length="217" mass="24460">MAPQRVAAMAVACFHFLRSLLLCLGRPLLNKLPSSFEATKTMEDAYAFKDKRGMDGMTKFMECVGDTSQILGTNQPSPTDDKHDCSLVAGANDEPSDGQMSKESERASRAQEIEENNAILRQEIVQLQQALEQSDASLAFKKNEYNQMICIVRKFFSYFSPPEKASEAAVSFIMAECNFGQQVACMQDFLRCFTNDRKFGIKYHRRKKKNLAEPTPN</sequence>
<evidence type="ECO:0000313" key="5">
    <source>
        <dbReference type="Proteomes" id="UP001497457"/>
    </source>
</evidence>
<keyword evidence="1" id="KW-0175">Coiled coil</keyword>
<keyword evidence="3" id="KW-0732">Signal</keyword>
<gene>
    <name evidence="4" type="ORF">URODEC1_LOCUS23707</name>
</gene>
<feature type="compositionally biased region" description="Basic and acidic residues" evidence="2">
    <location>
        <begin position="100"/>
        <end position="109"/>
    </location>
</feature>
<evidence type="ECO:0000256" key="2">
    <source>
        <dbReference type="SAM" id="MobiDB-lite"/>
    </source>
</evidence>
<reference evidence="5" key="1">
    <citation type="submission" date="2024-06" db="EMBL/GenBank/DDBJ databases">
        <authorList>
            <person name="Ryan C."/>
        </authorList>
    </citation>
    <scope>NUCLEOTIDE SEQUENCE [LARGE SCALE GENOMIC DNA]</scope>
</reference>
<accession>A0ABC8XGL8</accession>
<feature type="region of interest" description="Disordered" evidence="2">
    <location>
        <begin position="89"/>
        <end position="109"/>
    </location>
</feature>
<feature type="signal peptide" evidence="3">
    <location>
        <begin position="1"/>
        <end position="25"/>
    </location>
</feature>
<reference evidence="4 5" key="2">
    <citation type="submission" date="2024-10" db="EMBL/GenBank/DDBJ databases">
        <authorList>
            <person name="Ryan C."/>
        </authorList>
    </citation>
    <scope>NUCLEOTIDE SEQUENCE [LARGE SCALE GENOMIC DNA]</scope>
</reference>
<evidence type="ECO:0000313" key="4">
    <source>
        <dbReference type="EMBL" id="CAL4926087.1"/>
    </source>
</evidence>
<feature type="coiled-coil region" evidence="1">
    <location>
        <begin position="110"/>
        <end position="144"/>
    </location>
</feature>
<evidence type="ECO:0000256" key="3">
    <source>
        <dbReference type="SAM" id="SignalP"/>
    </source>
</evidence>